<dbReference type="RefSeq" id="WP_168546812.1">
    <property type="nucleotide sequence ID" value="NZ_BAAAKS010000012.1"/>
</dbReference>
<comment type="caution">
    <text evidence="2">The sequence shown here is derived from an EMBL/GenBank/DDBJ whole genome shotgun (WGS) entry which is preliminary data.</text>
</comment>
<keyword evidence="3" id="KW-1185">Reference proteome</keyword>
<keyword evidence="1" id="KW-0732">Signal</keyword>
<gene>
    <name evidence="2" type="ORF">HF999_15765</name>
</gene>
<name>A0A846X679_9ACTN</name>
<organism evidence="2 3">
    <name type="scientific">Tsukamurella spumae</name>
    <dbReference type="NCBI Taxonomy" id="44753"/>
    <lineage>
        <taxon>Bacteria</taxon>
        <taxon>Bacillati</taxon>
        <taxon>Actinomycetota</taxon>
        <taxon>Actinomycetes</taxon>
        <taxon>Mycobacteriales</taxon>
        <taxon>Tsukamurellaceae</taxon>
        <taxon>Tsukamurella</taxon>
    </lineage>
</organism>
<feature type="chain" id="PRO_5039203085" evidence="1">
    <location>
        <begin position="22"/>
        <end position="353"/>
    </location>
</feature>
<sequence length="353" mass="35638">MLGNVRAAVLALMVTALALTACSNTTEGGAQAPATASATASAAGSSTAQASAPAAAPVAPVPGAYVGAGGPRPADATPLPTYLVGGVRSAHLSSPSGGIKCDFQVASSDGFQGQCGVRSYATSSPYGCTPVDGGRGCKANWLFPFRNGLVEAITMTRGTTGWMNVTPSTGYTIPVIAYGRSVYFDDWVCASAFNGMTCWNTKTGSGVFMSNERSEKFTGPGASGAVQAPVQTSAAPPTQQEQGEAVVLGSLPSNGSGYGVVRPGAIDNGASITGRVTGISWSSWGGDRAEGRGTAYNAMGDVMGGAPETYPVQLVAFEIGTCDGKRAYRKLAVYKAGGTFNAASASDVCWTEK</sequence>
<protein>
    <submittedName>
        <fullName evidence="2">Uncharacterized protein</fullName>
    </submittedName>
</protein>
<dbReference type="EMBL" id="JAAXOQ010000022">
    <property type="protein sequence ID" value="NKY19819.1"/>
    <property type="molecule type" value="Genomic_DNA"/>
</dbReference>
<dbReference type="PROSITE" id="PS51257">
    <property type="entry name" value="PROKAR_LIPOPROTEIN"/>
    <property type="match status" value="1"/>
</dbReference>
<evidence type="ECO:0000313" key="2">
    <source>
        <dbReference type="EMBL" id="NKY19819.1"/>
    </source>
</evidence>
<evidence type="ECO:0000256" key="1">
    <source>
        <dbReference type="SAM" id="SignalP"/>
    </source>
</evidence>
<accession>A0A846X679</accession>
<reference evidence="2 3" key="1">
    <citation type="submission" date="2020-04" db="EMBL/GenBank/DDBJ databases">
        <title>MicrobeNet Type strains.</title>
        <authorList>
            <person name="Nicholson A.C."/>
        </authorList>
    </citation>
    <scope>NUCLEOTIDE SEQUENCE [LARGE SCALE GENOMIC DNA]</scope>
    <source>
        <strain evidence="2 3">DSM 44113</strain>
    </source>
</reference>
<proteinExistence type="predicted"/>
<evidence type="ECO:0000313" key="3">
    <source>
        <dbReference type="Proteomes" id="UP000582646"/>
    </source>
</evidence>
<dbReference type="AlphaFoldDB" id="A0A846X679"/>
<feature type="signal peptide" evidence="1">
    <location>
        <begin position="1"/>
        <end position="21"/>
    </location>
</feature>
<dbReference type="Proteomes" id="UP000582646">
    <property type="component" value="Unassembled WGS sequence"/>
</dbReference>